<feature type="transmembrane region" description="Helical" evidence="9">
    <location>
        <begin position="448"/>
        <end position="466"/>
    </location>
</feature>
<feature type="transmembrane region" description="Helical" evidence="9">
    <location>
        <begin position="419"/>
        <end position="442"/>
    </location>
</feature>
<reference evidence="11 12" key="1">
    <citation type="submission" date="2021-01" db="EMBL/GenBank/DDBJ databases">
        <title>Whole genome shotgun sequence of Planotetraspora kaengkrachanensis NBRC 104272.</title>
        <authorList>
            <person name="Komaki H."/>
            <person name="Tamura T."/>
        </authorList>
    </citation>
    <scope>NUCLEOTIDE SEQUENCE [LARGE SCALE GENOMIC DNA]</scope>
    <source>
        <strain evidence="11 12">NBRC 104272</strain>
    </source>
</reference>
<evidence type="ECO:0000256" key="8">
    <source>
        <dbReference type="SAM" id="MobiDB-lite"/>
    </source>
</evidence>
<gene>
    <name evidence="11" type="ORF">Pka01_47750</name>
</gene>
<evidence type="ECO:0000256" key="9">
    <source>
        <dbReference type="SAM" id="Phobius"/>
    </source>
</evidence>
<keyword evidence="6 9" id="KW-1133">Transmembrane helix</keyword>
<proteinExistence type="predicted"/>
<evidence type="ECO:0000256" key="2">
    <source>
        <dbReference type="ARBA" id="ARBA00022475"/>
    </source>
</evidence>
<name>A0A8J3PVD1_9ACTN</name>
<dbReference type="AlphaFoldDB" id="A0A8J3PVD1"/>
<protein>
    <recommendedName>
        <fullName evidence="10">ArnT-like N-terminal domain-containing protein</fullName>
    </recommendedName>
</protein>
<feature type="domain" description="ArnT-like N-terminal" evidence="10">
    <location>
        <begin position="79"/>
        <end position="191"/>
    </location>
</feature>
<evidence type="ECO:0000256" key="1">
    <source>
        <dbReference type="ARBA" id="ARBA00004651"/>
    </source>
</evidence>
<evidence type="ECO:0000313" key="11">
    <source>
        <dbReference type="EMBL" id="GIG81648.1"/>
    </source>
</evidence>
<evidence type="ECO:0000256" key="5">
    <source>
        <dbReference type="ARBA" id="ARBA00022692"/>
    </source>
</evidence>
<comment type="caution">
    <text evidence="11">The sequence shown here is derived from an EMBL/GenBank/DDBJ whole genome shotgun (WGS) entry which is preliminary data.</text>
</comment>
<keyword evidence="2" id="KW-1003">Cell membrane</keyword>
<evidence type="ECO:0000259" key="10">
    <source>
        <dbReference type="Pfam" id="PF02366"/>
    </source>
</evidence>
<dbReference type="InterPro" id="IPR003342">
    <property type="entry name" value="ArnT-like_N"/>
</dbReference>
<dbReference type="PANTHER" id="PTHR33908:SF11">
    <property type="entry name" value="MEMBRANE PROTEIN"/>
    <property type="match status" value="1"/>
</dbReference>
<dbReference type="GO" id="GO:0009103">
    <property type="term" value="P:lipopolysaccharide biosynthetic process"/>
    <property type="evidence" value="ECO:0007669"/>
    <property type="project" value="UniProtKB-ARBA"/>
</dbReference>
<evidence type="ECO:0000256" key="6">
    <source>
        <dbReference type="ARBA" id="ARBA00022989"/>
    </source>
</evidence>
<keyword evidence="4" id="KW-0808">Transferase</keyword>
<dbReference type="Pfam" id="PF02366">
    <property type="entry name" value="PMT"/>
    <property type="match status" value="1"/>
</dbReference>
<sequence>MGRIAAWTRRHGWFLAVFALGAALRIVTMAGYRPALWFPDSYTYVVTAMRPRPDLVRPAGYSMFLRLLEPFHSFAVVTLVQHLSGLLVGVLIYVTVRRAGGRAWVAALASVPVLLDAYQIQLEHLLVSDSLFTLLVVAACCLVARGRAVSPRTALALGLLLAASTLTRTVGLPLIAVFGLYVVWRGIREGSRRRLARALGAFLLAALVPLGAYGGWFYATYHRIGLVGSNGVFLYSRTMMFADCAAMKPPADLAVLCDPRPPSARPSPPDYIWNTASPLVRQPGITFSQANDALANRFGMLAIRSRPLDFAESVLTEFARSFTFGRPVYPDEATYEAYQFPVTAPPPPDRAPAVTGAALAERYERGPLTVTVAEPYAGWMRAYQDVAFLPGAALLVLLLVPPAAALARLRARGRREAALGGGTLAAWTVWLTAVALLAAPAATAAFDYRYVLPAAPLACLAAALAVTRGRRDAGERTPEPVEMRSDQAVL</sequence>
<accession>A0A8J3PVD1</accession>
<keyword evidence="12" id="KW-1185">Reference proteome</keyword>
<dbReference type="GO" id="GO:0005886">
    <property type="term" value="C:plasma membrane"/>
    <property type="evidence" value="ECO:0007669"/>
    <property type="project" value="UniProtKB-SubCell"/>
</dbReference>
<dbReference type="GO" id="GO:0006493">
    <property type="term" value="P:protein O-linked glycosylation"/>
    <property type="evidence" value="ECO:0007669"/>
    <property type="project" value="InterPro"/>
</dbReference>
<evidence type="ECO:0000313" key="12">
    <source>
        <dbReference type="Proteomes" id="UP000630097"/>
    </source>
</evidence>
<feature type="transmembrane region" description="Helical" evidence="9">
    <location>
        <begin position="12"/>
        <end position="32"/>
    </location>
</feature>
<dbReference type="Proteomes" id="UP000630097">
    <property type="component" value="Unassembled WGS sequence"/>
</dbReference>
<dbReference type="GO" id="GO:0016763">
    <property type="term" value="F:pentosyltransferase activity"/>
    <property type="evidence" value="ECO:0007669"/>
    <property type="project" value="TreeGrafter"/>
</dbReference>
<dbReference type="PANTHER" id="PTHR33908">
    <property type="entry name" value="MANNOSYLTRANSFERASE YKCB-RELATED"/>
    <property type="match status" value="1"/>
</dbReference>
<feature type="transmembrane region" description="Helical" evidence="9">
    <location>
        <begin position="131"/>
        <end position="148"/>
    </location>
</feature>
<comment type="subcellular location">
    <subcellularLocation>
        <location evidence="1">Cell membrane</location>
        <topology evidence="1">Multi-pass membrane protein</topology>
    </subcellularLocation>
</comment>
<keyword evidence="3" id="KW-0328">Glycosyltransferase</keyword>
<dbReference type="InterPro" id="IPR050297">
    <property type="entry name" value="LipidA_mod_glycosyltrf_83"/>
</dbReference>
<keyword evidence="5 9" id="KW-0812">Transmembrane</keyword>
<evidence type="ECO:0000256" key="7">
    <source>
        <dbReference type="ARBA" id="ARBA00023136"/>
    </source>
</evidence>
<organism evidence="11 12">
    <name type="scientific">Planotetraspora kaengkrachanensis</name>
    <dbReference type="NCBI Taxonomy" id="575193"/>
    <lineage>
        <taxon>Bacteria</taxon>
        <taxon>Bacillati</taxon>
        <taxon>Actinomycetota</taxon>
        <taxon>Actinomycetes</taxon>
        <taxon>Streptosporangiales</taxon>
        <taxon>Streptosporangiaceae</taxon>
        <taxon>Planotetraspora</taxon>
    </lineage>
</organism>
<feature type="transmembrane region" description="Helical" evidence="9">
    <location>
        <begin position="195"/>
        <end position="219"/>
    </location>
</feature>
<dbReference type="RefSeq" id="WP_203885015.1">
    <property type="nucleotide sequence ID" value="NZ_BAABHH010000019.1"/>
</dbReference>
<feature type="transmembrane region" description="Helical" evidence="9">
    <location>
        <begin position="154"/>
        <end position="183"/>
    </location>
</feature>
<feature type="region of interest" description="Disordered" evidence="8">
    <location>
        <begin position="471"/>
        <end position="490"/>
    </location>
</feature>
<dbReference type="GO" id="GO:0000030">
    <property type="term" value="F:mannosyltransferase activity"/>
    <property type="evidence" value="ECO:0007669"/>
    <property type="project" value="InterPro"/>
</dbReference>
<keyword evidence="7 9" id="KW-0472">Membrane</keyword>
<evidence type="ECO:0000256" key="3">
    <source>
        <dbReference type="ARBA" id="ARBA00022676"/>
    </source>
</evidence>
<feature type="transmembrane region" description="Helical" evidence="9">
    <location>
        <begin position="71"/>
        <end position="94"/>
    </location>
</feature>
<evidence type="ECO:0000256" key="4">
    <source>
        <dbReference type="ARBA" id="ARBA00022679"/>
    </source>
</evidence>
<dbReference type="EMBL" id="BONV01000024">
    <property type="protein sequence ID" value="GIG81648.1"/>
    <property type="molecule type" value="Genomic_DNA"/>
</dbReference>
<feature type="transmembrane region" description="Helical" evidence="9">
    <location>
        <begin position="386"/>
        <end position="407"/>
    </location>
</feature>